<evidence type="ECO:0000313" key="11">
    <source>
        <dbReference type="EMBL" id="ELR13860.1"/>
    </source>
</evidence>
<feature type="compositionally biased region" description="Acidic residues" evidence="9">
    <location>
        <begin position="230"/>
        <end position="244"/>
    </location>
</feature>
<keyword evidence="3 8" id="KW-0507">mRNA processing</keyword>
<evidence type="ECO:0000259" key="10">
    <source>
        <dbReference type="PROSITE" id="PS50102"/>
    </source>
</evidence>
<protein>
    <recommendedName>
        <fullName evidence="8">Nuclear cap-binding protein subunit 2</fullName>
    </recommendedName>
    <alternativeName>
        <fullName evidence="8">20 kDa nuclear cap-binding protein</fullName>
    </alternativeName>
</protein>
<accession>L8GLA6</accession>
<dbReference type="InterPro" id="IPR027157">
    <property type="entry name" value="NCBP2"/>
</dbReference>
<evidence type="ECO:0000256" key="2">
    <source>
        <dbReference type="ARBA" id="ARBA00010725"/>
    </source>
</evidence>
<evidence type="ECO:0000256" key="1">
    <source>
        <dbReference type="ARBA" id="ARBA00004123"/>
    </source>
</evidence>
<keyword evidence="6 8" id="KW-0539">Nucleus</keyword>
<feature type="region of interest" description="Disordered" evidence="9">
    <location>
        <begin position="164"/>
        <end position="244"/>
    </location>
</feature>
<dbReference type="GO" id="GO:0005634">
    <property type="term" value="C:nucleus"/>
    <property type="evidence" value="ECO:0007669"/>
    <property type="project" value="UniProtKB-SubCell"/>
</dbReference>
<dbReference type="CDD" id="cd12240">
    <property type="entry name" value="RRM_NCBP2"/>
    <property type="match status" value="1"/>
</dbReference>
<dbReference type="GO" id="GO:0045292">
    <property type="term" value="P:mRNA cis splicing, via spliceosome"/>
    <property type="evidence" value="ECO:0007669"/>
    <property type="project" value="InterPro"/>
</dbReference>
<evidence type="ECO:0000256" key="9">
    <source>
        <dbReference type="SAM" id="MobiDB-lite"/>
    </source>
</evidence>
<evidence type="ECO:0000313" key="12">
    <source>
        <dbReference type="Proteomes" id="UP000011083"/>
    </source>
</evidence>
<dbReference type="InterPro" id="IPR000504">
    <property type="entry name" value="RRM_dom"/>
</dbReference>
<evidence type="ECO:0000256" key="3">
    <source>
        <dbReference type="ARBA" id="ARBA00022664"/>
    </source>
</evidence>
<keyword evidence="4 7" id="KW-0694">RNA-binding</keyword>
<feature type="region of interest" description="Disordered" evidence="9">
    <location>
        <begin position="121"/>
        <end position="152"/>
    </location>
</feature>
<dbReference type="AlphaFoldDB" id="L8GLA6"/>
<feature type="domain" description="RRM" evidence="10">
    <location>
        <begin position="34"/>
        <end position="112"/>
    </location>
</feature>
<dbReference type="SUPFAM" id="SSF54928">
    <property type="entry name" value="RNA-binding domain, RBD"/>
    <property type="match status" value="1"/>
</dbReference>
<evidence type="ECO:0000256" key="4">
    <source>
        <dbReference type="ARBA" id="ARBA00022884"/>
    </source>
</evidence>
<dbReference type="FunFam" id="3.30.70.330:FF:000128">
    <property type="entry name" value="Nuclear cap-binding protein subunit 2"/>
    <property type="match status" value="1"/>
</dbReference>
<feature type="compositionally biased region" description="Basic and acidic residues" evidence="9">
    <location>
        <begin position="213"/>
        <end position="229"/>
    </location>
</feature>
<dbReference type="OrthoDB" id="201398at2759"/>
<dbReference type="OMA" id="VYHTHEE"/>
<evidence type="ECO:0000256" key="7">
    <source>
        <dbReference type="PROSITE-ProRule" id="PRU00176"/>
    </source>
</evidence>
<dbReference type="STRING" id="1257118.L8GLA6"/>
<dbReference type="InterPro" id="IPR012677">
    <property type="entry name" value="Nucleotide-bd_a/b_plait_sf"/>
</dbReference>
<dbReference type="Pfam" id="PF00076">
    <property type="entry name" value="RRM_1"/>
    <property type="match status" value="1"/>
</dbReference>
<dbReference type="GO" id="GO:0005846">
    <property type="term" value="C:nuclear cap binding complex"/>
    <property type="evidence" value="ECO:0007669"/>
    <property type="project" value="InterPro"/>
</dbReference>
<dbReference type="InterPro" id="IPR035979">
    <property type="entry name" value="RBD_domain_sf"/>
</dbReference>
<dbReference type="GeneID" id="14914384"/>
<dbReference type="GO" id="GO:0000339">
    <property type="term" value="F:RNA cap binding"/>
    <property type="evidence" value="ECO:0007669"/>
    <property type="project" value="InterPro"/>
</dbReference>
<dbReference type="Gene3D" id="3.30.70.330">
    <property type="match status" value="1"/>
</dbReference>
<dbReference type="Proteomes" id="UP000011083">
    <property type="component" value="Unassembled WGS sequence"/>
</dbReference>
<reference evidence="11 12" key="1">
    <citation type="journal article" date="2013" name="Genome Biol.">
        <title>Genome of Acanthamoeba castellanii highlights extensive lateral gene transfer and early evolution of tyrosine kinase signaling.</title>
        <authorList>
            <person name="Clarke M."/>
            <person name="Lohan A.J."/>
            <person name="Liu B."/>
            <person name="Lagkouvardos I."/>
            <person name="Roy S."/>
            <person name="Zafar N."/>
            <person name="Bertelli C."/>
            <person name="Schilde C."/>
            <person name="Kianianmomeni A."/>
            <person name="Burglin T.R."/>
            <person name="Frech C."/>
            <person name="Turcotte B."/>
            <person name="Kopec K.O."/>
            <person name="Synnott J.M."/>
            <person name="Choo C."/>
            <person name="Paponov I."/>
            <person name="Finkler A."/>
            <person name="Soon Heng Tan C."/>
            <person name="Hutchins A.P."/>
            <person name="Weinmeier T."/>
            <person name="Rattei T."/>
            <person name="Chu J.S."/>
            <person name="Gimenez G."/>
            <person name="Irimia M."/>
            <person name="Rigden D.J."/>
            <person name="Fitzpatrick D.A."/>
            <person name="Lorenzo-Morales J."/>
            <person name="Bateman A."/>
            <person name="Chiu C.H."/>
            <person name="Tang P."/>
            <person name="Hegemann P."/>
            <person name="Fromm H."/>
            <person name="Raoult D."/>
            <person name="Greub G."/>
            <person name="Miranda-Saavedra D."/>
            <person name="Chen N."/>
            <person name="Nash P."/>
            <person name="Ginger M.L."/>
            <person name="Horn M."/>
            <person name="Schaap P."/>
            <person name="Caler L."/>
            <person name="Loftus B."/>
        </authorList>
    </citation>
    <scope>NUCLEOTIDE SEQUENCE [LARGE SCALE GENOMIC DNA]</scope>
    <source>
        <strain evidence="11 12">Neff</strain>
    </source>
</reference>
<sequence>MANLYREQAQQSTYKDVRFEGSQEDWDALLNKSTTFYVGNLSFYTTEEQIYALFSKCGEIKRIIMGLDRVSKTPCGFCFVEYYAREDAEACYKWVNGTRLDDRTIRVDWDIGFKELRQYGRGKSGGQVRDEYRTDYDPGRGGYGKQTQREETRQLQTPFLHATTAYDPNSLPAQSESGASPYKPRDDKDREPDRGTKRRRYEEEEEPKGQPLVKREEREEKNPRFREEDKSDDDDEEEREKERD</sequence>
<dbReference type="PROSITE" id="PS50102">
    <property type="entry name" value="RRM"/>
    <property type="match status" value="1"/>
</dbReference>
<proteinExistence type="inferred from homology"/>
<dbReference type="KEGG" id="acan:ACA1_077140"/>
<dbReference type="PANTHER" id="PTHR18847">
    <property type="entry name" value="20 KD NUCLEAR CAP BINDING PROTEIN"/>
    <property type="match status" value="1"/>
</dbReference>
<keyword evidence="5 8" id="KW-0508">mRNA splicing</keyword>
<comment type="similarity">
    <text evidence="2 8">Belongs to the RRM NCBP2 family.</text>
</comment>
<dbReference type="InterPro" id="IPR034148">
    <property type="entry name" value="NCBP2_RRM"/>
</dbReference>
<evidence type="ECO:0000256" key="6">
    <source>
        <dbReference type="ARBA" id="ARBA00023242"/>
    </source>
</evidence>
<keyword evidence="12" id="KW-1185">Reference proteome</keyword>
<evidence type="ECO:0000256" key="5">
    <source>
        <dbReference type="ARBA" id="ARBA00023187"/>
    </source>
</evidence>
<feature type="compositionally biased region" description="Basic and acidic residues" evidence="9">
    <location>
        <begin position="128"/>
        <end position="138"/>
    </location>
</feature>
<dbReference type="VEuPathDB" id="AmoebaDB:ACA1_077140"/>
<evidence type="ECO:0000256" key="8">
    <source>
        <dbReference type="RuleBase" id="RU364036"/>
    </source>
</evidence>
<dbReference type="RefSeq" id="XP_004335873.1">
    <property type="nucleotide sequence ID" value="XM_004335825.1"/>
</dbReference>
<dbReference type="SMART" id="SM00360">
    <property type="entry name" value="RRM"/>
    <property type="match status" value="1"/>
</dbReference>
<gene>
    <name evidence="11" type="ORF">ACA1_077140</name>
</gene>
<dbReference type="PANTHER" id="PTHR18847:SF0">
    <property type="entry name" value="NUCLEAR CAP-BINDING PROTEIN SUBUNIT 2"/>
    <property type="match status" value="1"/>
</dbReference>
<comment type="subcellular location">
    <subcellularLocation>
        <location evidence="1 8">Nucleus</location>
    </subcellularLocation>
</comment>
<feature type="compositionally biased region" description="Basic and acidic residues" evidence="9">
    <location>
        <begin position="183"/>
        <end position="195"/>
    </location>
</feature>
<organism evidence="11 12">
    <name type="scientific">Acanthamoeba castellanii (strain ATCC 30010 / Neff)</name>
    <dbReference type="NCBI Taxonomy" id="1257118"/>
    <lineage>
        <taxon>Eukaryota</taxon>
        <taxon>Amoebozoa</taxon>
        <taxon>Discosea</taxon>
        <taxon>Longamoebia</taxon>
        <taxon>Centramoebida</taxon>
        <taxon>Acanthamoebidae</taxon>
        <taxon>Acanthamoeba</taxon>
    </lineage>
</organism>
<dbReference type="EMBL" id="KB008074">
    <property type="protein sequence ID" value="ELR13860.1"/>
    <property type="molecule type" value="Genomic_DNA"/>
</dbReference>
<name>L8GLA6_ACACF</name>